<organism evidence="1">
    <name type="scientific">Cedratvirus lausannensis</name>
    <dbReference type="NCBI Taxonomy" id="2023205"/>
    <lineage>
        <taxon>Viruses</taxon>
        <taxon>Pithoviruses</taxon>
        <taxon>Orthocedratvirinae</taxon>
        <taxon>Alphacedratvirus</taxon>
        <taxon>Alphacedratvirus francolausannense</taxon>
    </lineage>
</organism>
<name>A0A285PXQ7_9VIRU</name>
<reference evidence="1" key="1">
    <citation type="submission" date="2017-08" db="EMBL/GenBank/DDBJ databases">
        <authorList>
            <person name="de Groot N.N."/>
        </authorList>
    </citation>
    <scope>NUCLEOTIDE SEQUENCE</scope>
</reference>
<dbReference type="EMBL" id="LT907979">
    <property type="protein sequence ID" value="SOB74453.1"/>
    <property type="molecule type" value="Genomic_DNA"/>
</dbReference>
<sequence length="95" mass="11289">MEPVVSSFPLTHEIKDGTLHISCSSKGRRREELFIELVERAVYIRNKDNKTLLLCFVVSNKYDCATLKLFYREDRLLFTVQPSQRQDYRVLEFED</sequence>
<gene>
    <name evidence="1" type="ORF">BQ9231_00570</name>
</gene>
<protein>
    <submittedName>
        <fullName evidence="1">Uncharacterized protein</fullName>
    </submittedName>
</protein>
<evidence type="ECO:0000313" key="2">
    <source>
        <dbReference type="Proteomes" id="UP000274850"/>
    </source>
</evidence>
<proteinExistence type="predicted"/>
<dbReference type="Proteomes" id="UP000274850">
    <property type="component" value="Segment"/>
</dbReference>
<accession>A0A285PXQ7</accession>
<evidence type="ECO:0000313" key="1">
    <source>
        <dbReference type="EMBL" id="SOB74453.1"/>
    </source>
</evidence>
<keyword evidence="2" id="KW-1185">Reference proteome</keyword>